<feature type="transmembrane region" description="Helical" evidence="6">
    <location>
        <begin position="366"/>
        <end position="383"/>
    </location>
</feature>
<gene>
    <name evidence="7" type="ORF">M9R32_11330</name>
</gene>
<dbReference type="EMBL" id="JAMKBJ010000009">
    <property type="protein sequence ID" value="MCZ8537775.1"/>
    <property type="molecule type" value="Genomic_DNA"/>
</dbReference>
<evidence type="ECO:0000256" key="6">
    <source>
        <dbReference type="SAM" id="Phobius"/>
    </source>
</evidence>
<dbReference type="Pfam" id="PF07690">
    <property type="entry name" value="MFS_1"/>
    <property type="match status" value="1"/>
</dbReference>
<dbReference type="CDD" id="cd06173">
    <property type="entry name" value="MFS_MefA_like"/>
    <property type="match status" value="1"/>
</dbReference>
<evidence type="ECO:0000313" key="8">
    <source>
        <dbReference type="Proteomes" id="UP001152173"/>
    </source>
</evidence>
<sequence>MNNRRSFYFLWVSQMMANGGDVLYIVGLIQLVYVSSGSVLTLTLIPLTITFSRLVGSFLTPLLLHRFPLRQILLFSMVGKIIFLSAVFFSKEESILWILILVSVIAFLDGWATPIRQAMLPELVGKSDLPKVNSLVAISDNTINLVSWPIGAFFVALFSGGTLLLVTIGLYIFAWMLTYGIKAIPHAKTEVQSLFQQLSGGWKYSFSVKPIRNILLLDTLTAFAGAVWISAILYVYVDEVLEKSTAWWGYINAFYSGGFLIGGYLFAKLMRVPAHLIIGAGCFLTSLLTVWFLFPHYASIALVISLFLGVFGQLQLIAQLTVMQTQTDTDQLGHVFSVQSVLVTGAFGFATLMFGWIAESFGIENAFYFSALLSLGAGVFAFSKKNTLMYVINN</sequence>
<keyword evidence="8" id="KW-1185">Reference proteome</keyword>
<dbReference type="InterPro" id="IPR011701">
    <property type="entry name" value="MFS"/>
</dbReference>
<comment type="caution">
    <text evidence="7">The sequence shown here is derived from an EMBL/GenBank/DDBJ whole genome shotgun (WGS) entry which is preliminary data.</text>
</comment>
<comment type="subcellular location">
    <subcellularLocation>
        <location evidence="1">Cell membrane</location>
        <topology evidence="1">Multi-pass membrane protein</topology>
    </subcellularLocation>
</comment>
<keyword evidence="4 6" id="KW-1133">Transmembrane helix</keyword>
<evidence type="ECO:0000313" key="7">
    <source>
        <dbReference type="EMBL" id="MCZ8537775.1"/>
    </source>
</evidence>
<evidence type="ECO:0000256" key="4">
    <source>
        <dbReference type="ARBA" id="ARBA00022989"/>
    </source>
</evidence>
<keyword evidence="5 6" id="KW-0472">Membrane</keyword>
<feature type="transmembrane region" description="Helical" evidence="6">
    <location>
        <begin position="95"/>
        <end position="114"/>
    </location>
</feature>
<evidence type="ECO:0000256" key="3">
    <source>
        <dbReference type="ARBA" id="ARBA00022692"/>
    </source>
</evidence>
<feature type="transmembrane region" description="Helical" evidence="6">
    <location>
        <begin position="335"/>
        <end position="354"/>
    </location>
</feature>
<keyword evidence="3 6" id="KW-0812">Transmembrane</keyword>
<feature type="transmembrane region" description="Helical" evidence="6">
    <location>
        <begin position="163"/>
        <end position="181"/>
    </location>
</feature>
<organism evidence="7 8">
    <name type="scientific">Paenisporosarcina quisquiliarum</name>
    <dbReference type="NCBI Taxonomy" id="365346"/>
    <lineage>
        <taxon>Bacteria</taxon>
        <taxon>Bacillati</taxon>
        <taxon>Bacillota</taxon>
        <taxon>Bacilli</taxon>
        <taxon>Bacillales</taxon>
        <taxon>Caryophanaceae</taxon>
        <taxon>Paenisporosarcina</taxon>
    </lineage>
</organism>
<feature type="transmembrane region" description="Helical" evidence="6">
    <location>
        <begin position="72"/>
        <end position="89"/>
    </location>
</feature>
<dbReference type="Proteomes" id="UP001152173">
    <property type="component" value="Unassembled WGS sequence"/>
</dbReference>
<proteinExistence type="predicted"/>
<name>A0A9X3LI39_9BACL</name>
<feature type="transmembrane region" description="Helical" evidence="6">
    <location>
        <begin position="300"/>
        <end position="323"/>
    </location>
</feature>
<dbReference type="GO" id="GO:0022857">
    <property type="term" value="F:transmembrane transporter activity"/>
    <property type="evidence" value="ECO:0007669"/>
    <property type="project" value="InterPro"/>
</dbReference>
<evidence type="ECO:0000256" key="2">
    <source>
        <dbReference type="ARBA" id="ARBA00022475"/>
    </source>
</evidence>
<protein>
    <submittedName>
        <fullName evidence="7">MFS transporter</fullName>
    </submittedName>
</protein>
<feature type="transmembrane region" description="Helical" evidence="6">
    <location>
        <begin position="247"/>
        <end position="267"/>
    </location>
</feature>
<evidence type="ECO:0000256" key="5">
    <source>
        <dbReference type="ARBA" id="ARBA00023136"/>
    </source>
</evidence>
<dbReference type="RefSeq" id="WP_269926844.1">
    <property type="nucleotide sequence ID" value="NZ_JAMKBJ010000009.1"/>
</dbReference>
<feature type="transmembrane region" description="Helical" evidence="6">
    <location>
        <begin position="274"/>
        <end position="294"/>
    </location>
</feature>
<dbReference type="SUPFAM" id="SSF103473">
    <property type="entry name" value="MFS general substrate transporter"/>
    <property type="match status" value="1"/>
</dbReference>
<keyword evidence="2" id="KW-1003">Cell membrane</keyword>
<dbReference type="AlphaFoldDB" id="A0A9X3LI39"/>
<dbReference type="PANTHER" id="PTHR23513:SF19">
    <property type="entry name" value="MAJOR FACILITATOR SUPERFAMILY (MFS) PROFILE DOMAIN-CONTAINING PROTEIN"/>
    <property type="match status" value="1"/>
</dbReference>
<dbReference type="GO" id="GO:0005886">
    <property type="term" value="C:plasma membrane"/>
    <property type="evidence" value="ECO:0007669"/>
    <property type="project" value="UniProtKB-SubCell"/>
</dbReference>
<feature type="transmembrane region" description="Helical" evidence="6">
    <location>
        <begin position="214"/>
        <end position="235"/>
    </location>
</feature>
<dbReference type="Gene3D" id="1.20.1250.20">
    <property type="entry name" value="MFS general substrate transporter like domains"/>
    <property type="match status" value="1"/>
</dbReference>
<dbReference type="InterPro" id="IPR036259">
    <property type="entry name" value="MFS_trans_sf"/>
</dbReference>
<accession>A0A9X3LI39</accession>
<dbReference type="PANTHER" id="PTHR23513">
    <property type="entry name" value="INTEGRAL MEMBRANE EFFLUX PROTEIN-RELATED"/>
    <property type="match status" value="1"/>
</dbReference>
<evidence type="ECO:0000256" key="1">
    <source>
        <dbReference type="ARBA" id="ARBA00004651"/>
    </source>
</evidence>
<reference evidence="7" key="1">
    <citation type="submission" date="2022-05" db="EMBL/GenBank/DDBJ databases">
        <authorList>
            <person name="Colautti A."/>
            <person name="Iacumin L."/>
        </authorList>
    </citation>
    <scope>NUCLEOTIDE SEQUENCE</scope>
    <source>
        <strain evidence="7">SK 55</strain>
    </source>
</reference>